<feature type="region of interest" description="Disordered" evidence="1">
    <location>
        <begin position="96"/>
        <end position="115"/>
    </location>
</feature>
<dbReference type="PROSITE" id="PS00973">
    <property type="entry name" value="USP_2"/>
    <property type="match status" value="1"/>
</dbReference>
<dbReference type="PROSITE" id="PS50235">
    <property type="entry name" value="USP_3"/>
    <property type="match status" value="1"/>
</dbReference>
<dbReference type="PROSITE" id="PS51283">
    <property type="entry name" value="DUSP"/>
    <property type="match status" value="2"/>
</dbReference>
<evidence type="ECO:0000259" key="3">
    <source>
        <dbReference type="PROSITE" id="PS51283"/>
    </source>
</evidence>
<organism evidence="4 5">
    <name type="scientific">Stylonychia lemnae</name>
    <name type="common">Ciliate</name>
    <dbReference type="NCBI Taxonomy" id="5949"/>
    <lineage>
        <taxon>Eukaryota</taxon>
        <taxon>Sar</taxon>
        <taxon>Alveolata</taxon>
        <taxon>Ciliophora</taxon>
        <taxon>Intramacronucleata</taxon>
        <taxon>Spirotrichea</taxon>
        <taxon>Stichotrichia</taxon>
        <taxon>Sporadotrichida</taxon>
        <taxon>Oxytrichidae</taxon>
        <taxon>Stylonychinae</taxon>
        <taxon>Stylonychia</taxon>
    </lineage>
</organism>
<dbReference type="InterPro" id="IPR018200">
    <property type="entry name" value="USP_CS"/>
</dbReference>
<proteinExistence type="predicted"/>
<dbReference type="PANTHER" id="PTHR24006">
    <property type="entry name" value="UBIQUITIN CARBOXYL-TERMINAL HYDROLASE"/>
    <property type="match status" value="1"/>
</dbReference>
<dbReference type="InterPro" id="IPR028889">
    <property type="entry name" value="USP"/>
</dbReference>
<dbReference type="AlphaFoldDB" id="A0A078AHC2"/>
<dbReference type="GO" id="GO:0005829">
    <property type="term" value="C:cytosol"/>
    <property type="evidence" value="ECO:0007669"/>
    <property type="project" value="TreeGrafter"/>
</dbReference>
<keyword evidence="4" id="KW-0378">Hydrolase</keyword>
<dbReference type="SUPFAM" id="SSF143791">
    <property type="entry name" value="DUSP-like"/>
    <property type="match status" value="2"/>
</dbReference>
<sequence length="989" mass="115122">MNSPDYNNDPSTQRSDIKVANNGAPRRLNSLKKNDNTNSSFQNNVKPQCPECSGIQVGYNDDTQKQKKVNGVEFSMSSALNGSDNQTTIVGSNRNEMSSISKQSPNATLSSKNYNQGGLASNQFSQFSSQSNNNGLSNNVINEVDEEYKNDGASDSQRRSHYGIENVPDTAYNTKQMIEQSYMPQVSHQSLAVSDRRNNRNQRQDSSQRSNTSKNGAQLLNVCKRFEFTQENRKINFKVREMSDNERRQHELEIYNMLKTKKEGVTQSDGSVLFYVIDGNWVQLWRQFIKGNGVLPGEIDNSSLRSYILQWRQNLSSYNSIDDDIELKKNEDYCEFTQPMWKFFYDNYGCRPIIQIRYFTKAEGILPSIYKDLSQAKNKPSEIVMSSDSIFSMPHNQDYILNARNEQKQGVEEQWNNASQPKLQTDLNKEQNSIIRTYVGKLFTSIHEVPKYNFEILKLSKRDRSVYEYEKFNTLQFNNPSKKKQMYIISNDWITQWLKFSQKSDRLESIPGPINNEVLEKDLVIDENFNKLKKNTDFYYVSKEVWDFLFNIYGGGPAIMLNDQDSKLNVTQLSEAGSNKFELMSVASSNLSFYRYNNHSQNKNYNDSNAQQINKNGQQIHKNLIGLSDGIVGIRNINYYCYLNAFMQCLVPLEELRDHYLSQEYAKYKSVQTKRNDFSYSNGLYTFYKNVFRLNQKIIEIKFLKDVVAQKFHPIMQHDSHEFMTFLFGSLQDEETPIEGSRFNGSDNSKSLDQILREYYKSHPSIIDRMFTGKFLFYRILKSLQIYTNHKKSSNIILIGMQKTIVTCGKCGYQSITYNPYMALSVPFQKTLDQSLAEFLREDILDKTESYRCEKCKMTSMARIKHDLSKLPKVIVFHLKRFAFPSMKKIKGKSRYPDFINMSEQDHKFFSNNSFRYCSYSDYADNENLQYELFGLTVHIGSLEMGHYVALSKRFNSWFAFDDENYKEVSESEALNQEAYLLFYRQISQ</sequence>
<dbReference type="SUPFAM" id="SSF54001">
    <property type="entry name" value="Cysteine proteinases"/>
    <property type="match status" value="1"/>
</dbReference>
<dbReference type="Pfam" id="PF06337">
    <property type="entry name" value="DUSP"/>
    <property type="match status" value="2"/>
</dbReference>
<gene>
    <name evidence="4" type="primary">Contig7547.g8058</name>
    <name evidence="4" type="ORF">STYLEM_10254</name>
</gene>
<dbReference type="Gene3D" id="3.30.2230.10">
    <property type="entry name" value="DUSP-like"/>
    <property type="match status" value="2"/>
</dbReference>
<dbReference type="InterPro" id="IPR038765">
    <property type="entry name" value="Papain-like_cys_pep_sf"/>
</dbReference>
<dbReference type="Proteomes" id="UP000039865">
    <property type="component" value="Unassembled WGS sequence"/>
</dbReference>
<dbReference type="Pfam" id="PF00443">
    <property type="entry name" value="UCH"/>
    <property type="match status" value="1"/>
</dbReference>
<feature type="domain" description="USP" evidence="2">
    <location>
        <begin position="632"/>
        <end position="987"/>
    </location>
</feature>
<dbReference type="InterPro" id="IPR006615">
    <property type="entry name" value="Pept_C19_DUSP"/>
</dbReference>
<dbReference type="SMART" id="SM00695">
    <property type="entry name" value="DUSP"/>
    <property type="match status" value="2"/>
</dbReference>
<feature type="domain" description="DUSP" evidence="3">
    <location>
        <begin position="460"/>
        <end position="565"/>
    </location>
</feature>
<dbReference type="InterPro" id="IPR035927">
    <property type="entry name" value="DUSP-like_sf"/>
</dbReference>
<keyword evidence="5" id="KW-1185">Reference proteome</keyword>
<name>A0A078AHC2_STYLE</name>
<dbReference type="PANTHER" id="PTHR24006:SF827">
    <property type="entry name" value="UBIQUITIN CARBOXYL-TERMINAL HYDROLASE 34"/>
    <property type="match status" value="1"/>
</dbReference>
<feature type="region of interest" description="Disordered" evidence="1">
    <location>
        <begin position="27"/>
        <end position="50"/>
    </location>
</feature>
<dbReference type="GO" id="GO:0016579">
    <property type="term" value="P:protein deubiquitination"/>
    <property type="evidence" value="ECO:0007669"/>
    <property type="project" value="InterPro"/>
</dbReference>
<dbReference type="GO" id="GO:0005634">
    <property type="term" value="C:nucleus"/>
    <property type="evidence" value="ECO:0007669"/>
    <property type="project" value="TreeGrafter"/>
</dbReference>
<evidence type="ECO:0000256" key="1">
    <source>
        <dbReference type="SAM" id="MobiDB-lite"/>
    </source>
</evidence>
<dbReference type="GO" id="GO:0004843">
    <property type="term" value="F:cysteine-type deubiquitinase activity"/>
    <property type="evidence" value="ECO:0007669"/>
    <property type="project" value="InterPro"/>
</dbReference>
<reference evidence="4 5" key="1">
    <citation type="submission" date="2014-06" db="EMBL/GenBank/DDBJ databases">
        <authorList>
            <person name="Swart Estienne"/>
        </authorList>
    </citation>
    <scope>NUCLEOTIDE SEQUENCE [LARGE SCALE GENOMIC DNA]</scope>
    <source>
        <strain evidence="4 5">130c</strain>
    </source>
</reference>
<feature type="domain" description="DUSP" evidence="3">
    <location>
        <begin position="246"/>
        <end position="360"/>
    </location>
</feature>
<dbReference type="InParanoid" id="A0A078AHC2"/>
<dbReference type="InterPro" id="IPR050164">
    <property type="entry name" value="Peptidase_C19"/>
</dbReference>
<protein>
    <submittedName>
        <fullName evidence="4">Ubiquitin carboxyl-terminal hydrolase family protein</fullName>
    </submittedName>
</protein>
<dbReference type="Gene3D" id="3.90.70.10">
    <property type="entry name" value="Cysteine proteinases"/>
    <property type="match status" value="1"/>
</dbReference>
<dbReference type="InterPro" id="IPR001394">
    <property type="entry name" value="Peptidase_C19_UCH"/>
</dbReference>
<evidence type="ECO:0000259" key="2">
    <source>
        <dbReference type="PROSITE" id="PS50235"/>
    </source>
</evidence>
<accession>A0A078AHC2</accession>
<dbReference type="EMBL" id="CCKQ01009731">
    <property type="protein sequence ID" value="CDW81241.1"/>
    <property type="molecule type" value="Genomic_DNA"/>
</dbReference>
<evidence type="ECO:0000313" key="4">
    <source>
        <dbReference type="EMBL" id="CDW81241.1"/>
    </source>
</evidence>
<evidence type="ECO:0000313" key="5">
    <source>
        <dbReference type="Proteomes" id="UP000039865"/>
    </source>
</evidence>
<dbReference type="OrthoDB" id="420187at2759"/>
<feature type="compositionally biased region" description="Polar residues" evidence="1">
    <location>
        <begin position="36"/>
        <end position="46"/>
    </location>
</feature>
<feature type="region of interest" description="Disordered" evidence="1">
    <location>
        <begin position="184"/>
        <end position="214"/>
    </location>
</feature>